<organism evidence="2 3">
    <name type="scientific">Colletotrichum salicis</name>
    <dbReference type="NCBI Taxonomy" id="1209931"/>
    <lineage>
        <taxon>Eukaryota</taxon>
        <taxon>Fungi</taxon>
        <taxon>Dikarya</taxon>
        <taxon>Ascomycota</taxon>
        <taxon>Pezizomycotina</taxon>
        <taxon>Sordariomycetes</taxon>
        <taxon>Hypocreomycetidae</taxon>
        <taxon>Glomerellales</taxon>
        <taxon>Glomerellaceae</taxon>
        <taxon>Colletotrichum</taxon>
        <taxon>Colletotrichum acutatum species complex</taxon>
    </lineage>
</organism>
<sequence length="258" mass="29256">MVRTLFKDCNKCDWIRIGEAFALDVTLIMGRDVPGRIYEGRDEIVKLHKTGLPGTIFKDRDIKVAPRLILTDCGRVICHVLQISKQWYKDEYLISTDRSLVDLNAVNDAFDSDLLWWTKRVPEVALKRLIDNSLCLGVYKLPQSTADIAGKKGPELIGFARIVTDYATIGYLADIYVLPSHQGRGLAPWLMQCLNEILDEWPDLRRFLLLTSSPQASKLYEQALGTTEWGMSHSGKLYLLEKRGPAMPNGPEDEEDED</sequence>
<keyword evidence="3" id="KW-1185">Reference proteome</keyword>
<dbReference type="OrthoDB" id="10039976at2759"/>
<protein>
    <submittedName>
        <fullName evidence="2">Acetyltransferase</fullName>
    </submittedName>
</protein>
<reference evidence="2 3" key="1">
    <citation type="submission" date="2014-02" db="EMBL/GenBank/DDBJ databases">
        <title>The genome sequence of Colletotrichum salicis CBS 607.94.</title>
        <authorList>
            <person name="Baroncelli R."/>
            <person name="Thon M.R."/>
        </authorList>
    </citation>
    <scope>NUCLEOTIDE SEQUENCE [LARGE SCALE GENOMIC DNA]</scope>
    <source>
        <strain evidence="2 3">CBS 607.94</strain>
    </source>
</reference>
<accession>A0A135V4Z8</accession>
<dbReference type="PANTHER" id="PTHR43233:SF1">
    <property type="entry name" value="FAMILY N-ACETYLTRANSFERASE, PUTATIVE (AFU_ORTHOLOGUE AFUA_6G03350)-RELATED"/>
    <property type="match status" value="1"/>
</dbReference>
<dbReference type="CDD" id="cd04301">
    <property type="entry name" value="NAT_SF"/>
    <property type="match status" value="1"/>
</dbReference>
<dbReference type="InterPro" id="IPR000182">
    <property type="entry name" value="GNAT_dom"/>
</dbReference>
<dbReference type="EMBL" id="JFFI01000427">
    <property type="protein sequence ID" value="KXH67764.1"/>
    <property type="molecule type" value="Genomic_DNA"/>
</dbReference>
<evidence type="ECO:0000313" key="2">
    <source>
        <dbReference type="EMBL" id="KXH67764.1"/>
    </source>
</evidence>
<dbReference type="STRING" id="1209931.A0A135V4Z8"/>
<dbReference type="GO" id="GO:0016747">
    <property type="term" value="F:acyltransferase activity, transferring groups other than amino-acyl groups"/>
    <property type="evidence" value="ECO:0007669"/>
    <property type="project" value="InterPro"/>
</dbReference>
<dbReference type="PANTHER" id="PTHR43233">
    <property type="entry name" value="FAMILY N-ACETYLTRANSFERASE, PUTATIVE (AFU_ORTHOLOGUE AFUA_6G03350)-RELATED"/>
    <property type="match status" value="1"/>
</dbReference>
<dbReference type="SUPFAM" id="SSF55729">
    <property type="entry name" value="Acyl-CoA N-acyltransferases (Nat)"/>
    <property type="match status" value="1"/>
</dbReference>
<dbReference type="InterPro" id="IPR016181">
    <property type="entry name" value="Acyl_CoA_acyltransferase"/>
</dbReference>
<dbReference type="Gene3D" id="3.40.630.30">
    <property type="match status" value="1"/>
</dbReference>
<feature type="domain" description="N-acetyltransferase" evidence="1">
    <location>
        <begin position="92"/>
        <end position="245"/>
    </location>
</feature>
<dbReference type="AlphaFoldDB" id="A0A135V4Z8"/>
<keyword evidence="2" id="KW-0808">Transferase</keyword>
<evidence type="ECO:0000313" key="3">
    <source>
        <dbReference type="Proteomes" id="UP000070121"/>
    </source>
</evidence>
<dbReference type="PROSITE" id="PS51186">
    <property type="entry name" value="GNAT"/>
    <property type="match status" value="1"/>
</dbReference>
<evidence type="ECO:0000259" key="1">
    <source>
        <dbReference type="PROSITE" id="PS51186"/>
    </source>
</evidence>
<proteinExistence type="predicted"/>
<comment type="caution">
    <text evidence="2">The sequence shown here is derived from an EMBL/GenBank/DDBJ whole genome shotgun (WGS) entry which is preliminary data.</text>
</comment>
<dbReference type="InterPro" id="IPR053144">
    <property type="entry name" value="Acetyltransferase_Butenolide"/>
</dbReference>
<dbReference type="Pfam" id="PF00583">
    <property type="entry name" value="Acetyltransf_1"/>
    <property type="match status" value="1"/>
</dbReference>
<dbReference type="Proteomes" id="UP000070121">
    <property type="component" value="Unassembled WGS sequence"/>
</dbReference>
<gene>
    <name evidence="2" type="ORF">CSAL01_07840</name>
</gene>
<name>A0A135V4Z8_9PEZI</name>